<organism evidence="1 2">
    <name type="scientific">Enterococcus saccharolyticus 30_1</name>
    <dbReference type="NCBI Taxonomy" id="742813"/>
    <lineage>
        <taxon>Bacteria</taxon>
        <taxon>Bacillati</taxon>
        <taxon>Bacillota</taxon>
        <taxon>Bacilli</taxon>
        <taxon>Lactobacillales</taxon>
        <taxon>Enterococcaceae</taxon>
        <taxon>Enterococcus</taxon>
    </lineage>
</organism>
<name>A0AA87K9W9_9ENTE</name>
<accession>A0AA87K9W9</accession>
<comment type="caution">
    <text evidence="1">The sequence shown here is derived from an EMBL/GenBank/DDBJ whole genome shotgun (WGS) entry which is preliminary data.</text>
</comment>
<gene>
    <name evidence="1" type="ORF">HMPREF9478_00073</name>
</gene>
<evidence type="ECO:0000313" key="1">
    <source>
        <dbReference type="EMBL" id="EHG31867.1"/>
    </source>
</evidence>
<dbReference type="AlphaFoldDB" id="A0AA87K9W9"/>
<dbReference type="RefSeq" id="WP_005469794.1">
    <property type="nucleotide sequence ID" value="NZ_JH376939.1"/>
</dbReference>
<keyword evidence="2" id="KW-1185">Reference proteome</keyword>
<sequence>MARVNKTVRLAYETKLWIDELINIKELELREEINNGIISKLEEDLFSINSEILNGVSCNVILKVTSGSVIEQAYRNTKHYSLEDWSKIQKLMKRKLSEVDFSEETTVTPRLYIDDEILSELETYQDTWRSKEPGKRLIRLSYVIKLVVFAEYYSKVEGKNI</sequence>
<proteinExistence type="predicted"/>
<reference evidence="1 2" key="1">
    <citation type="submission" date="2011-10" db="EMBL/GenBank/DDBJ databases">
        <title>The Genome Sequence of Enterococcus saccharolyticus 30_1.</title>
        <authorList>
            <consortium name="The Broad Institute Genome Sequencing Platform"/>
            <person name="Earl A."/>
            <person name="Ward D."/>
            <person name="Feldgarden M."/>
            <person name="Gevers D."/>
            <person name="Daigneault M."/>
            <person name="Strauss J."/>
            <person name="Allen-Vercoe E."/>
            <person name="Young S.K."/>
            <person name="Zeng Q."/>
            <person name="Gargeya S."/>
            <person name="Fitzgerald M."/>
            <person name="Haas B."/>
            <person name="Abouelleil A."/>
            <person name="Alvarado L."/>
            <person name="Arachchi H.M."/>
            <person name="Berlin A."/>
            <person name="Brown A."/>
            <person name="Chapman S.B."/>
            <person name="Chen Z."/>
            <person name="Dunbar C."/>
            <person name="Freedman E."/>
            <person name="Gearin G."/>
            <person name="Gellesch M."/>
            <person name="Goldberg J."/>
            <person name="Griggs A."/>
            <person name="Gujja S."/>
            <person name="Heiman D."/>
            <person name="Howarth C."/>
            <person name="Larson L."/>
            <person name="Lui A."/>
            <person name="MacDonald P.J.P."/>
            <person name="Montmayeur A."/>
            <person name="Murphy C."/>
            <person name="Neiman D."/>
            <person name="Pearson M."/>
            <person name="Priest M."/>
            <person name="Roberts A."/>
            <person name="Saif S."/>
            <person name="Shea T."/>
            <person name="Shenoy N."/>
            <person name="Sisk P."/>
            <person name="Stolte C."/>
            <person name="Sykes S."/>
            <person name="Wortman J."/>
            <person name="Nusbaum C."/>
            <person name="Birren B."/>
        </authorList>
    </citation>
    <scope>NUCLEOTIDE SEQUENCE [LARGE SCALE GENOMIC DNA]</scope>
    <source>
        <strain evidence="1 2">30_1</strain>
    </source>
</reference>
<dbReference type="Proteomes" id="UP000004393">
    <property type="component" value="Unassembled WGS sequence"/>
</dbReference>
<protein>
    <submittedName>
        <fullName evidence="1">Uncharacterized protein</fullName>
    </submittedName>
</protein>
<evidence type="ECO:0000313" key="2">
    <source>
        <dbReference type="Proteomes" id="UP000004393"/>
    </source>
</evidence>
<dbReference type="EMBL" id="ADLY01000001">
    <property type="protein sequence ID" value="EHG31867.1"/>
    <property type="molecule type" value="Genomic_DNA"/>
</dbReference>